<accession>A0AA49H0Y7</accession>
<dbReference type="EMBL" id="OL829978">
    <property type="protein sequence ID" value="UMO76413.1"/>
    <property type="molecule type" value="Genomic_DNA"/>
</dbReference>
<dbReference type="RefSeq" id="YP_010651352.1">
    <property type="nucleotide sequence ID" value="NC_070781.1"/>
</dbReference>
<proteinExistence type="predicted"/>
<dbReference type="KEGG" id="vg:77926988"/>
<sequence length="64" mass="7410">MAFVSLFLTRRDNLTFQSFKSPEEIKKVWQDAHESKASTLTFKDINGVIYSFPLHVLEGLLVHQ</sequence>
<dbReference type="EMBL" id="OL829978">
    <property type="protein sequence ID" value="UMO76205.1"/>
    <property type="molecule type" value="Genomic_DNA"/>
</dbReference>
<evidence type="ECO:0000313" key="1">
    <source>
        <dbReference type="EMBL" id="UMO76205.1"/>
    </source>
</evidence>
<evidence type="ECO:0000313" key="3">
    <source>
        <dbReference type="Proteomes" id="UP001202581"/>
    </source>
</evidence>
<evidence type="ECO:0000313" key="2">
    <source>
        <dbReference type="EMBL" id="UMO76413.1"/>
    </source>
</evidence>
<dbReference type="Proteomes" id="UP001202581">
    <property type="component" value="Segment"/>
</dbReference>
<name>A0AA49H0Y7_9CAUD</name>
<dbReference type="GeneID" id="77926988"/>
<gene>
    <name evidence="2" type="primary">270</name>
    <name evidence="1" type="synonym">14</name>
    <name evidence="1" type="ORF">SEA_TOMAS_14</name>
    <name evidence="2" type="ORF">SEA_TOMAS_270</name>
</gene>
<protein>
    <submittedName>
        <fullName evidence="2">Uncharacterized protein</fullName>
    </submittedName>
</protein>
<keyword evidence="3" id="KW-1185">Reference proteome</keyword>
<reference evidence="2" key="1">
    <citation type="submission" date="2021-12" db="EMBL/GenBank/DDBJ databases">
        <authorList>
            <person name="Khadka S."/>
            <person name="Uribe D.A."/>
            <person name="Klipsch I.N."/>
            <person name="Rene S.R."/>
            <person name="Jimenez M.L."/>
            <person name="Saini B.K."/>
            <person name="Zugasti M."/>
            <person name="Bullon R.M."/>
            <person name="Sharp C.D."/>
            <person name="Kapinga K.O."/>
            <person name="Warner C.P."/>
            <person name="Sarinana J."/>
            <person name="Jimenez A."/>
            <person name="Layton S.R."/>
            <person name="Nayek S."/>
            <person name="Hughes L.E."/>
            <person name="Garlena R.A."/>
            <person name="Russell D.A."/>
            <person name="Jacobs-Sera D."/>
            <person name="Hatfull G.F."/>
        </authorList>
    </citation>
    <scope>NUCLEOTIDE SEQUENCE</scope>
</reference>
<organism evidence="2 3">
    <name type="scientific">Streptomyces phage Tomas</name>
    <dbReference type="NCBI Taxonomy" id="2914443"/>
    <lineage>
        <taxon>Viruses</taxon>
        <taxon>Duplodnaviria</taxon>
        <taxon>Heunggongvirae</taxon>
        <taxon>Uroviricota</taxon>
        <taxon>Caudoviricetes</taxon>
        <taxon>Stanwilliamsviridae</taxon>
        <taxon>Boydwoodruffvirinae</taxon>
        <taxon>Tomasvirus</taxon>
        <taxon>Tomasvirus tomas</taxon>
    </lineage>
</organism>